<dbReference type="Proteomes" id="UP000823886">
    <property type="component" value="Unassembled WGS sequence"/>
</dbReference>
<evidence type="ECO:0000313" key="2">
    <source>
        <dbReference type="EMBL" id="HJC64572.1"/>
    </source>
</evidence>
<feature type="transmembrane region" description="Helical" evidence="1">
    <location>
        <begin position="20"/>
        <end position="40"/>
    </location>
</feature>
<gene>
    <name evidence="2" type="ORF">H9753_13330</name>
</gene>
<evidence type="ECO:0000313" key="3">
    <source>
        <dbReference type="Proteomes" id="UP000823886"/>
    </source>
</evidence>
<feature type="transmembrane region" description="Helical" evidence="1">
    <location>
        <begin position="91"/>
        <end position="113"/>
    </location>
</feature>
<feature type="transmembrane region" description="Helical" evidence="1">
    <location>
        <begin position="125"/>
        <end position="143"/>
    </location>
</feature>
<dbReference type="AlphaFoldDB" id="A0A9D2TDJ7"/>
<keyword evidence="1" id="KW-0472">Membrane</keyword>
<name>A0A9D2TDJ7_9FIRM</name>
<dbReference type="EMBL" id="DWVZ01000184">
    <property type="protein sequence ID" value="HJC64572.1"/>
    <property type="molecule type" value="Genomic_DNA"/>
</dbReference>
<comment type="caution">
    <text evidence="2">The sequence shown here is derived from an EMBL/GenBank/DDBJ whole genome shotgun (WGS) entry which is preliminary data.</text>
</comment>
<feature type="transmembrane region" description="Helical" evidence="1">
    <location>
        <begin position="190"/>
        <end position="208"/>
    </location>
</feature>
<feature type="transmembrane region" description="Helical" evidence="1">
    <location>
        <begin position="150"/>
        <end position="170"/>
    </location>
</feature>
<accession>A0A9D2TDJ7</accession>
<reference evidence="2" key="2">
    <citation type="submission" date="2021-04" db="EMBL/GenBank/DDBJ databases">
        <authorList>
            <person name="Gilroy R."/>
        </authorList>
    </citation>
    <scope>NUCLEOTIDE SEQUENCE</scope>
    <source>
        <strain evidence="2">ChiBcec2-3848</strain>
    </source>
</reference>
<proteinExistence type="predicted"/>
<keyword evidence="1" id="KW-1133">Transmembrane helix</keyword>
<evidence type="ECO:0000256" key="1">
    <source>
        <dbReference type="SAM" id="Phobius"/>
    </source>
</evidence>
<keyword evidence="1" id="KW-0812">Transmembrane</keyword>
<organism evidence="2 3">
    <name type="scientific">Candidatus Blautia merdavium</name>
    <dbReference type="NCBI Taxonomy" id="2838494"/>
    <lineage>
        <taxon>Bacteria</taxon>
        <taxon>Bacillati</taxon>
        <taxon>Bacillota</taxon>
        <taxon>Clostridia</taxon>
        <taxon>Lachnospirales</taxon>
        <taxon>Lachnospiraceae</taxon>
        <taxon>Blautia</taxon>
    </lineage>
</organism>
<sequence length="214" mass="24277">MTTSFKNILDFLKRDFWLVFRNSVLLTSFYLFIIPVIRGIANLDHIQSAQCFSQSAAFVGILILVPIIRYELEISIKEVVCTKTWSYLRSVVVRLCCGFAIISVLIIGFAWIMKNNNCTFSFWTYVFSTILYAGFMGIVGILFSQMAGSVIVGYLTSLGYWSLCQLEIVAENNVFYLFPIVSGNFEMRKLMALILILAILIGGIVVSIKFDYQI</sequence>
<protein>
    <submittedName>
        <fullName evidence="2">Uncharacterized protein</fullName>
    </submittedName>
</protein>
<feature type="transmembrane region" description="Helical" evidence="1">
    <location>
        <begin position="52"/>
        <end position="70"/>
    </location>
</feature>
<reference evidence="2" key="1">
    <citation type="journal article" date="2021" name="PeerJ">
        <title>Extensive microbial diversity within the chicken gut microbiome revealed by metagenomics and culture.</title>
        <authorList>
            <person name="Gilroy R."/>
            <person name="Ravi A."/>
            <person name="Getino M."/>
            <person name="Pursley I."/>
            <person name="Horton D.L."/>
            <person name="Alikhan N.F."/>
            <person name="Baker D."/>
            <person name="Gharbi K."/>
            <person name="Hall N."/>
            <person name="Watson M."/>
            <person name="Adriaenssens E.M."/>
            <person name="Foster-Nyarko E."/>
            <person name="Jarju S."/>
            <person name="Secka A."/>
            <person name="Antonio M."/>
            <person name="Oren A."/>
            <person name="Chaudhuri R.R."/>
            <person name="La Ragione R."/>
            <person name="Hildebrand F."/>
            <person name="Pallen M.J."/>
        </authorList>
    </citation>
    <scope>NUCLEOTIDE SEQUENCE</scope>
    <source>
        <strain evidence="2">ChiBcec2-3848</strain>
    </source>
</reference>